<reference evidence="1 4" key="2">
    <citation type="submission" date="2021-03" db="EMBL/GenBank/DDBJ databases">
        <title>Antimicrobial resistance genes in bacteria isolated from Japanese honey, and their potential for conferring macrolide and lincosamide resistance in the American foulbrood pathogen Paenibacillus larvae.</title>
        <authorList>
            <person name="Okamoto M."/>
            <person name="Kumagai M."/>
            <person name="Kanamori H."/>
            <person name="Takamatsu D."/>
        </authorList>
    </citation>
    <scope>NUCLEOTIDE SEQUENCE [LARGE SCALE GENOMIC DNA]</scope>
    <source>
        <strain evidence="1 4">J6TS1</strain>
    </source>
</reference>
<evidence type="ECO:0000313" key="4">
    <source>
        <dbReference type="Proteomes" id="UP000680670"/>
    </source>
</evidence>
<evidence type="ECO:0000313" key="1">
    <source>
        <dbReference type="EMBL" id="GIN96360.1"/>
    </source>
</evidence>
<organism evidence="2 3">
    <name type="scientific">Siminovitchia terrae</name>
    <name type="common">Bacillus terrae</name>
    <dbReference type="NCBI Taxonomy" id="1914933"/>
    <lineage>
        <taxon>Bacteria</taxon>
        <taxon>Bacillati</taxon>
        <taxon>Bacillota</taxon>
        <taxon>Bacilli</taxon>
        <taxon>Bacillales</taxon>
        <taxon>Bacillaceae</taxon>
        <taxon>Siminovitchia</taxon>
    </lineage>
</organism>
<accession>A0A429XEP6</accession>
<sequence length="60" mass="6967">MKKFITTVVLPIAAMTMIYKWRYRLLNIILDNDSIRRVSVRAAMGIPGVRSRLLSRAFRS</sequence>
<evidence type="ECO:0000313" key="2">
    <source>
        <dbReference type="EMBL" id="RST61443.1"/>
    </source>
</evidence>
<reference evidence="2 3" key="1">
    <citation type="submission" date="2018-12" db="EMBL/GenBank/DDBJ databases">
        <authorList>
            <person name="Sun L."/>
            <person name="Chen Z."/>
        </authorList>
    </citation>
    <scope>NUCLEOTIDE SEQUENCE [LARGE SCALE GENOMIC DNA]</scope>
    <source>
        <strain evidence="2 3">LMG 29736</strain>
    </source>
</reference>
<evidence type="ECO:0000313" key="3">
    <source>
        <dbReference type="Proteomes" id="UP000287296"/>
    </source>
</evidence>
<protein>
    <submittedName>
        <fullName evidence="2">Uncharacterized protein</fullName>
    </submittedName>
</protein>
<dbReference type="RefSeq" id="WP_120114969.1">
    <property type="nucleotide sequence ID" value="NZ_BORJ01000005.1"/>
</dbReference>
<dbReference type="Proteomes" id="UP000287296">
    <property type="component" value="Unassembled WGS sequence"/>
</dbReference>
<dbReference type="EMBL" id="QYTW02000001">
    <property type="protein sequence ID" value="RST61443.1"/>
    <property type="molecule type" value="Genomic_DNA"/>
</dbReference>
<dbReference type="Proteomes" id="UP000680670">
    <property type="component" value="Unassembled WGS sequence"/>
</dbReference>
<dbReference type="OrthoDB" id="2696719at2"/>
<dbReference type="EMBL" id="BORJ01000005">
    <property type="protein sequence ID" value="GIN96360.1"/>
    <property type="molecule type" value="Genomic_DNA"/>
</dbReference>
<keyword evidence="4" id="KW-1185">Reference proteome</keyword>
<proteinExistence type="predicted"/>
<name>A0A429XEP6_SIMTE</name>
<comment type="caution">
    <text evidence="2">The sequence shown here is derived from an EMBL/GenBank/DDBJ whole genome shotgun (WGS) entry which is preliminary data.</text>
</comment>
<dbReference type="AlphaFoldDB" id="A0A429XEP6"/>
<gene>
    <name evidence="2" type="ORF">D5F11_000705</name>
    <name evidence="1" type="ORF">J6TS1_22300</name>
</gene>